<evidence type="ECO:0000313" key="2">
    <source>
        <dbReference type="Proteomes" id="UP000095280"/>
    </source>
</evidence>
<dbReference type="Proteomes" id="UP000095280">
    <property type="component" value="Unplaced"/>
</dbReference>
<name>A0A1I8FH51_9PLAT</name>
<reference evidence="3" key="1">
    <citation type="submission" date="2016-11" db="UniProtKB">
        <authorList>
            <consortium name="WormBaseParasite"/>
        </authorList>
    </citation>
    <scope>IDENTIFICATION</scope>
</reference>
<organism evidence="2 3">
    <name type="scientific">Macrostomum lignano</name>
    <dbReference type="NCBI Taxonomy" id="282301"/>
    <lineage>
        <taxon>Eukaryota</taxon>
        <taxon>Metazoa</taxon>
        <taxon>Spiralia</taxon>
        <taxon>Lophotrochozoa</taxon>
        <taxon>Platyhelminthes</taxon>
        <taxon>Rhabditophora</taxon>
        <taxon>Macrostomorpha</taxon>
        <taxon>Macrostomida</taxon>
        <taxon>Macrostomidae</taxon>
        <taxon>Macrostomum</taxon>
    </lineage>
</organism>
<accession>A0A1I8FH51</accession>
<feature type="region of interest" description="Disordered" evidence="1">
    <location>
        <begin position="85"/>
        <end position="104"/>
    </location>
</feature>
<dbReference type="WBParaSite" id="maker-unitig_34627-snap-gene-0.2-mRNA-1">
    <property type="protein sequence ID" value="maker-unitig_34627-snap-gene-0.2-mRNA-1"/>
    <property type="gene ID" value="maker-unitig_34627-snap-gene-0.2"/>
</dbReference>
<feature type="region of interest" description="Disordered" evidence="1">
    <location>
        <begin position="664"/>
        <end position="712"/>
    </location>
</feature>
<proteinExistence type="predicted"/>
<dbReference type="AlphaFoldDB" id="A0A1I8FH51"/>
<evidence type="ECO:0000313" key="3">
    <source>
        <dbReference type="WBParaSite" id="maker-unitig_34627-snap-gene-0.2-mRNA-1"/>
    </source>
</evidence>
<protein>
    <submittedName>
        <fullName evidence="3">RING-type domain-containing protein</fullName>
    </submittedName>
</protein>
<sequence length="712" mass="75186">VLGVAFSTTAAAAPAVVAHLDGAETATSAVRLRPPPRGGGRGTLSRKRLSGARVLPANLTPRRLPLSLAAANAAAVSWQQRIGGRRSRSDLLSTGGGAGGPQRDHQAVVAADPAAGRAATFRRAAASAVVVASLPGPAGTTAPQVPPLAFSSSTLRLQLPEVPPAWRVCTPVSRAWMTASAAADACRPDSRVAAFARCLPWRPGHEGRRVGACFESGRDDTRTALQKLHPATASAAVTPSPRVAVESLERCRFCLEVHLPFGLCSIARLARYSSNSRAANWGSIVRLCRAAGSCQAPAGVLGCCLIGSKKVLEDPTSPCWCPLPLGMRVVELSGSRTRMITDSGGSALSLGVSVQPLVAEAAPFRLVWAASRILVRDLQKWWLTVSPDGRQPVLLRHTAAKSLERAIGPRLLESLDRNASPHGVGDPLPRTVSLPPPQPGPPTWVPSCSPCHCTETCSELRMTLLFGNEEFCPSSSSSFFMSFARSTLSACLFEASGTCKLQSFRASFEILRAEFRVSKLGEPLHHSNKSRQFNRTKRQDAWTKQLAGRVYRPQNIRSSCRLVTEGRFGTWRSRSPRTGTLIGGYAQHRGPHTTSSDQACRKVPRKRAADKHDVVKGGDGEQAHGQLVLTTGLAQLVLSLPGPSAATAGAAKPAWPGLAASMIGNEEGQQDDDGQGVKDVGEGPSASLAGWDSPPFHCRCGGAAGEKDDAIT</sequence>
<feature type="region of interest" description="Disordered" evidence="1">
    <location>
        <begin position="418"/>
        <end position="439"/>
    </location>
</feature>
<keyword evidence="2" id="KW-1185">Reference proteome</keyword>
<evidence type="ECO:0000256" key="1">
    <source>
        <dbReference type="SAM" id="MobiDB-lite"/>
    </source>
</evidence>